<dbReference type="EMBL" id="JAQNSB010000033">
    <property type="protein sequence ID" value="MDC1856665.1"/>
    <property type="molecule type" value="Genomic_DNA"/>
</dbReference>
<dbReference type="PANTHER" id="PTHR46401:SF2">
    <property type="entry name" value="GLYCOSYLTRANSFERASE WBBK-RELATED"/>
    <property type="match status" value="1"/>
</dbReference>
<evidence type="ECO:0000313" key="13">
    <source>
        <dbReference type="Proteomes" id="UP000260844"/>
    </source>
</evidence>
<evidence type="ECO:0000313" key="14">
    <source>
        <dbReference type="Proteomes" id="UP000283766"/>
    </source>
</evidence>
<dbReference type="Proteomes" id="UP000432488">
    <property type="component" value="Unassembled WGS sequence"/>
</dbReference>
<evidence type="ECO:0000256" key="1">
    <source>
        <dbReference type="ARBA" id="ARBA00022679"/>
    </source>
</evidence>
<dbReference type="EMBL" id="QSPV01000001">
    <property type="protein sequence ID" value="RGJ97030.1"/>
    <property type="molecule type" value="Genomic_DNA"/>
</dbReference>
<organism evidence="4 12">
    <name type="scientific">Bacteroides uniformis</name>
    <dbReference type="NCBI Taxonomy" id="820"/>
    <lineage>
        <taxon>Bacteria</taxon>
        <taxon>Pseudomonadati</taxon>
        <taxon>Bacteroidota</taxon>
        <taxon>Bacteroidia</taxon>
        <taxon>Bacteroidales</taxon>
        <taxon>Bacteroidaceae</taxon>
        <taxon>Bacteroides</taxon>
    </lineage>
</organism>
<keyword evidence="4" id="KW-0328">Glycosyltransferase</keyword>
<dbReference type="EMBL" id="QRJL01000002">
    <property type="protein sequence ID" value="RHH33641.1"/>
    <property type="molecule type" value="Genomic_DNA"/>
</dbReference>
<dbReference type="EMBL" id="WCTR01000022">
    <property type="protein sequence ID" value="KAB4208738.1"/>
    <property type="molecule type" value="Genomic_DNA"/>
</dbReference>
<dbReference type="SUPFAM" id="SSF53756">
    <property type="entry name" value="UDP-Glycosyltransferase/glycogen phosphorylase"/>
    <property type="match status" value="1"/>
</dbReference>
<reference evidence="4 12" key="1">
    <citation type="submission" date="2015-09" db="EMBL/GenBank/DDBJ databases">
        <authorList>
            <consortium name="Pathogen Informatics"/>
        </authorList>
    </citation>
    <scope>NUCLEOTIDE SEQUENCE [LARGE SCALE GENOMIC DNA]</scope>
    <source>
        <strain evidence="4 12">2789STDY5834847</strain>
    </source>
</reference>
<accession>A0A139JTY7</accession>
<protein>
    <submittedName>
        <fullName evidence="5 10">Glycosyltransferase</fullName>
    </submittedName>
    <submittedName>
        <fullName evidence="4">Group 1 glycosyl transferase</fullName>
        <ecNumber evidence="4">2.4.1.57</ecNumber>
    </submittedName>
</protein>
<dbReference type="RefSeq" id="WP_005836110.1">
    <property type="nucleotide sequence ID" value="NZ_CACRTC010000026.1"/>
</dbReference>
<dbReference type="EC" id="2.4.1.57" evidence="4"/>
<evidence type="ECO:0000313" key="7">
    <source>
        <dbReference type="EMBL" id="KAB4236938.1"/>
    </source>
</evidence>
<evidence type="ECO:0000313" key="11">
    <source>
        <dbReference type="EMBL" id="RHH33641.1"/>
    </source>
</evidence>
<dbReference type="InterPro" id="IPR001296">
    <property type="entry name" value="Glyco_trans_1"/>
</dbReference>
<dbReference type="CDD" id="cd03801">
    <property type="entry name" value="GT4_PimA-like"/>
    <property type="match status" value="1"/>
</dbReference>
<evidence type="ECO:0000313" key="12">
    <source>
        <dbReference type="Proteomes" id="UP000095614"/>
    </source>
</evidence>
<reference evidence="15 16" key="3">
    <citation type="journal article" date="2019" name="Nat. Med.">
        <title>A library of human gut bacterial isolates paired with longitudinal multiomics data enables mechanistic microbiome research.</title>
        <authorList>
            <person name="Poyet M."/>
            <person name="Groussin M."/>
            <person name="Gibbons S.M."/>
            <person name="Avila-Pacheco J."/>
            <person name="Jiang X."/>
            <person name="Kearney S.M."/>
            <person name="Perrotta A.R."/>
            <person name="Berdy B."/>
            <person name="Zhao S."/>
            <person name="Lieberman T.D."/>
            <person name="Swanson P.K."/>
            <person name="Smith M."/>
            <person name="Roesemann S."/>
            <person name="Alexander J.E."/>
            <person name="Rich S.A."/>
            <person name="Livny J."/>
            <person name="Vlamakis H."/>
            <person name="Clish C."/>
            <person name="Bullock K."/>
            <person name="Deik A."/>
            <person name="Scott J."/>
            <person name="Pierce K.A."/>
            <person name="Xavier R.J."/>
            <person name="Alm E.J."/>
        </authorList>
    </citation>
    <scope>NUCLEOTIDE SEQUENCE [LARGE SCALE GENOMIC DNA]</scope>
    <source>
        <strain evidence="6 17">BIOML-A11</strain>
        <strain evidence="5 15">BIOML-A42</strain>
        <strain evidence="7 16">BIOML-A5</strain>
    </source>
</reference>
<dbReference type="EMBL" id="JAQNQY010000027">
    <property type="protein sequence ID" value="MDC1754356.1"/>
    <property type="molecule type" value="Genomic_DNA"/>
</dbReference>
<dbReference type="EMBL" id="WCTL01000007">
    <property type="protein sequence ID" value="KAB4236938.1"/>
    <property type="molecule type" value="Genomic_DNA"/>
</dbReference>
<evidence type="ECO:0000259" key="2">
    <source>
        <dbReference type="Pfam" id="PF00534"/>
    </source>
</evidence>
<dbReference type="Proteomes" id="UP000283766">
    <property type="component" value="Unassembled WGS sequence"/>
</dbReference>
<evidence type="ECO:0000313" key="4">
    <source>
        <dbReference type="EMBL" id="CUP24826.1"/>
    </source>
</evidence>
<dbReference type="Proteomes" id="UP001214113">
    <property type="component" value="Unassembled WGS sequence"/>
</dbReference>
<dbReference type="EMBL" id="CZAF01000008">
    <property type="protein sequence ID" value="CUP24826.1"/>
    <property type="molecule type" value="Genomic_DNA"/>
</dbReference>
<name>A0A139JTY7_BACUN</name>
<dbReference type="Pfam" id="PF13439">
    <property type="entry name" value="Glyco_transf_4"/>
    <property type="match status" value="1"/>
</dbReference>
<dbReference type="Proteomes" id="UP000462376">
    <property type="component" value="Unassembled WGS sequence"/>
</dbReference>
<evidence type="ECO:0000313" key="15">
    <source>
        <dbReference type="Proteomes" id="UP000432488"/>
    </source>
</evidence>
<reference evidence="13 14" key="2">
    <citation type="submission" date="2018-08" db="EMBL/GenBank/DDBJ databases">
        <title>A genome reference for cultivated species of the human gut microbiota.</title>
        <authorList>
            <person name="Zou Y."/>
            <person name="Xue W."/>
            <person name="Luo G."/>
        </authorList>
    </citation>
    <scope>NUCLEOTIDE SEQUENCE [LARGE SCALE GENOMIC DNA]</scope>
    <source>
        <strain evidence="11 14">AM18-14LB</strain>
        <strain evidence="10 13">TM04-30</strain>
    </source>
</reference>
<evidence type="ECO:0000313" key="10">
    <source>
        <dbReference type="EMBL" id="RGJ97030.1"/>
    </source>
</evidence>
<dbReference type="GO" id="GO:0016757">
    <property type="term" value="F:glycosyltransferase activity"/>
    <property type="evidence" value="ECO:0007669"/>
    <property type="project" value="UniProtKB-KW"/>
</dbReference>
<dbReference type="AlphaFoldDB" id="A0A139JTY7"/>
<reference evidence="8" key="4">
    <citation type="submission" date="2022-10" db="EMBL/GenBank/DDBJ databases">
        <title>Human gut microbiome strain richness.</title>
        <authorList>
            <person name="Chen-Liaw A."/>
        </authorList>
    </citation>
    <scope>NUCLEOTIDE SEQUENCE</scope>
    <source>
        <strain evidence="8">A1_m1001262Bd0_191120</strain>
        <strain evidence="9">BSD2780061687st1_G10_BSD2780061687b_171204</strain>
    </source>
</reference>
<evidence type="ECO:0000313" key="5">
    <source>
        <dbReference type="EMBL" id="KAB4090929.1"/>
    </source>
</evidence>
<evidence type="ECO:0000313" key="16">
    <source>
        <dbReference type="Proteomes" id="UP000462376"/>
    </source>
</evidence>
<dbReference type="GO" id="GO:0009103">
    <property type="term" value="P:lipopolysaccharide biosynthetic process"/>
    <property type="evidence" value="ECO:0007669"/>
    <property type="project" value="TreeGrafter"/>
</dbReference>
<feature type="domain" description="Glycosyltransferase subfamily 4-like N-terminal" evidence="3">
    <location>
        <begin position="16"/>
        <end position="170"/>
    </location>
</feature>
<dbReference type="Pfam" id="PF00534">
    <property type="entry name" value="Glycos_transf_1"/>
    <property type="match status" value="1"/>
</dbReference>
<dbReference type="InterPro" id="IPR028098">
    <property type="entry name" value="Glyco_trans_4-like_N"/>
</dbReference>
<evidence type="ECO:0000313" key="8">
    <source>
        <dbReference type="EMBL" id="MDC1754356.1"/>
    </source>
</evidence>
<dbReference type="PATRIC" id="fig|820.27.peg.4065"/>
<evidence type="ECO:0000313" key="17">
    <source>
        <dbReference type="Proteomes" id="UP000466952"/>
    </source>
</evidence>
<dbReference type="OrthoDB" id="9792269at2"/>
<dbReference type="Proteomes" id="UP000095614">
    <property type="component" value="Unassembled WGS sequence"/>
</dbReference>
<evidence type="ECO:0000313" key="6">
    <source>
        <dbReference type="EMBL" id="KAB4208738.1"/>
    </source>
</evidence>
<proteinExistence type="predicted"/>
<keyword evidence="1 4" id="KW-0808">Transferase</keyword>
<evidence type="ECO:0000259" key="3">
    <source>
        <dbReference type="Pfam" id="PF13439"/>
    </source>
</evidence>
<sequence length="358" mass="40476">MKISVLGTRGFPKIQGGVEKHCESLYPLFNAKYQITVYRRKPYVNSDKTYPNIKFIDLPSTKIKGFEAVFHSFLATLSACFGKSDVVHIHNIGPALFAPLLRLSGKKVVLTYHSPNYEHTKWGRMAKKILKFSESIALNCSQAIIFVNKFQMQKYPEKVQKKSVYIPNGIPNVQPTSKCNYISSMGLTPGKYVISVGRITPEKGFDVLIQAFEKLNTDYKLVIVGGVEAESDYEENLKKLIKSNRVVFTGYIFGEKLNEVYSHAGMYVLSSYNEGFPLVLLEAMSYQLDVLVSDIPATHLIDLKESDYFKPGDVHDLACHLQQKLATPQKRTYNLSAFDWNKIAEKVAEVYRGCVSPR</sequence>
<dbReference type="EMBL" id="WCUV01000008">
    <property type="protein sequence ID" value="KAB4090929.1"/>
    <property type="molecule type" value="Genomic_DNA"/>
</dbReference>
<gene>
    <name evidence="4" type="primary">pimB_1</name>
    <name evidence="11" type="ORF">DW216_05705</name>
    <name evidence="10" type="ORF">DXD40_01065</name>
    <name evidence="4" type="ORF">ERS852462_03077</name>
    <name evidence="7" type="ORF">GAP47_09320</name>
    <name evidence="6" type="ORF">GAP55_21125</name>
    <name evidence="5" type="ORF">GAQ56_13190</name>
    <name evidence="8" type="ORF">POY80_18130</name>
    <name evidence="9" type="ORF">POZ22_18035</name>
</gene>
<dbReference type="PANTHER" id="PTHR46401">
    <property type="entry name" value="GLYCOSYLTRANSFERASE WBBK-RELATED"/>
    <property type="match status" value="1"/>
</dbReference>
<dbReference type="Proteomes" id="UP000466952">
    <property type="component" value="Unassembled WGS sequence"/>
</dbReference>
<evidence type="ECO:0000313" key="9">
    <source>
        <dbReference type="EMBL" id="MDC1856665.1"/>
    </source>
</evidence>
<feature type="domain" description="Glycosyl transferase family 1" evidence="2">
    <location>
        <begin position="191"/>
        <end position="330"/>
    </location>
</feature>
<dbReference type="Gene3D" id="3.40.50.2000">
    <property type="entry name" value="Glycogen Phosphorylase B"/>
    <property type="match status" value="2"/>
</dbReference>
<dbReference type="Proteomes" id="UP001218502">
    <property type="component" value="Unassembled WGS sequence"/>
</dbReference>
<dbReference type="Proteomes" id="UP000260844">
    <property type="component" value="Unassembled WGS sequence"/>
</dbReference>